<dbReference type="PANTHER" id="PTHR22957">
    <property type="entry name" value="TBC1 DOMAIN FAMILY MEMBER GTPASE-ACTIVATING PROTEIN"/>
    <property type="match status" value="1"/>
</dbReference>
<dbReference type="PROSITE" id="PS50086">
    <property type="entry name" value="TBC_RABGAP"/>
    <property type="match status" value="1"/>
</dbReference>
<dbReference type="InterPro" id="IPR000195">
    <property type="entry name" value="Rab-GAP-TBC_dom"/>
</dbReference>
<dbReference type="Pfam" id="PF00566">
    <property type="entry name" value="RabGAP-TBC"/>
    <property type="match status" value="1"/>
</dbReference>
<dbReference type="Gene3D" id="1.10.472.80">
    <property type="entry name" value="Ypt/Rab-GAP domain of gyp1p, domain 3"/>
    <property type="match status" value="1"/>
</dbReference>
<dbReference type="Proteomes" id="UP000030694">
    <property type="component" value="Unassembled WGS sequence"/>
</dbReference>
<evidence type="ECO:0000313" key="3">
    <source>
        <dbReference type="Proteomes" id="UP000030694"/>
    </source>
</evidence>
<reference evidence="2 3" key="2">
    <citation type="submission" date="2013-02" db="EMBL/GenBank/DDBJ databases">
        <title>The Genome Sequence of Plasmodium falciparum CAMP/Malaysia.</title>
        <authorList>
            <consortium name="The Broad Institute Genome Sequencing Platform"/>
            <consortium name="The Broad Institute Genome Sequencing Center for Infectious Disease"/>
            <person name="Neafsey D."/>
            <person name="Cheeseman I."/>
            <person name="Volkman S."/>
            <person name="Adams J."/>
            <person name="Walker B."/>
            <person name="Young S.K."/>
            <person name="Zeng Q."/>
            <person name="Gargeya S."/>
            <person name="Fitzgerald M."/>
            <person name="Haas B."/>
            <person name="Abouelleil A."/>
            <person name="Alvarado L."/>
            <person name="Arachchi H.M."/>
            <person name="Berlin A.M."/>
            <person name="Chapman S.B."/>
            <person name="Dewar J."/>
            <person name="Goldberg J."/>
            <person name="Griggs A."/>
            <person name="Gujja S."/>
            <person name="Hansen M."/>
            <person name="Howarth C."/>
            <person name="Imamovic A."/>
            <person name="Larimer J."/>
            <person name="McCowan C."/>
            <person name="Murphy C."/>
            <person name="Neiman D."/>
            <person name="Pearson M."/>
            <person name="Priest M."/>
            <person name="Roberts A."/>
            <person name="Saif S."/>
            <person name="Shea T."/>
            <person name="Sisk P."/>
            <person name="Sykes S."/>
            <person name="Wortman J."/>
            <person name="Nusbaum C."/>
            <person name="Birren B."/>
        </authorList>
    </citation>
    <scope>NUCLEOTIDE SEQUENCE [LARGE SCALE GENOMIC DNA]</scope>
    <source>
        <strain evidence="2 3">CAMP/Malaysia</strain>
    </source>
</reference>
<evidence type="ECO:0000259" key="1">
    <source>
        <dbReference type="PROSITE" id="PS50086"/>
    </source>
</evidence>
<dbReference type="PANTHER" id="PTHR22957:SF168">
    <property type="entry name" value="TBC DOMAIN-CONTAINING PROTEIN KINASE-LIKE PROTEIN"/>
    <property type="match status" value="1"/>
</dbReference>
<protein>
    <recommendedName>
        <fullName evidence="1">Rab-GAP TBC domain-containing protein</fullName>
    </recommendedName>
</protein>
<gene>
    <name evidence="2" type="ORF">PFMC_03881</name>
</gene>
<feature type="domain" description="Rab-GAP TBC" evidence="1">
    <location>
        <begin position="74"/>
        <end position="268"/>
    </location>
</feature>
<dbReference type="AlphaFoldDB" id="A0A024X586"/>
<name>A0A024X586_PLAFC</name>
<proteinExistence type="predicted"/>
<dbReference type="InterPro" id="IPR035969">
    <property type="entry name" value="Rab-GAP_TBC_sf"/>
</dbReference>
<evidence type="ECO:0000313" key="2">
    <source>
        <dbReference type="EMBL" id="ETW60338.1"/>
    </source>
</evidence>
<dbReference type="SUPFAM" id="SSF47923">
    <property type="entry name" value="Ypt/Rab-GAP domain of gyp1p"/>
    <property type="match status" value="2"/>
</dbReference>
<dbReference type="GO" id="GO:0005096">
    <property type="term" value="F:GTPase activator activity"/>
    <property type="evidence" value="ECO:0007669"/>
    <property type="project" value="TreeGrafter"/>
</dbReference>
<organism evidence="2 3">
    <name type="scientific">Plasmodium falciparum (isolate Camp / Malaysia)</name>
    <dbReference type="NCBI Taxonomy" id="5835"/>
    <lineage>
        <taxon>Eukaryota</taxon>
        <taxon>Sar</taxon>
        <taxon>Alveolata</taxon>
        <taxon>Apicomplexa</taxon>
        <taxon>Aconoidasida</taxon>
        <taxon>Haemosporida</taxon>
        <taxon>Plasmodiidae</taxon>
        <taxon>Plasmodium</taxon>
        <taxon>Plasmodium (Laverania)</taxon>
    </lineage>
</organism>
<dbReference type="Gene3D" id="1.10.8.270">
    <property type="entry name" value="putative rabgap domain of human tbc1 domain family member 14 like domains"/>
    <property type="match status" value="1"/>
</dbReference>
<dbReference type="SMART" id="SM00164">
    <property type="entry name" value="TBC"/>
    <property type="match status" value="1"/>
</dbReference>
<sequence>MKKNKIREKYIKILFDKIDDEKIQKDLEFSNYNYNFFIKHDIYYLNKKFYKVKNINDITIKKTLLLYLYKHNFYVPKIIKRLIFKKLLLQNENNENNENFNYNIYLLLSYLKNPNIIEATQKIIDLDVFRTRINKENEKTIYFFNLFLNYACSHFQFKYKQGLNEVLALFFYLKGKHFNMVDVYFCFESFVEKFLKEFYYDDEFFFLQISFYLFKILIKYHDPVLSEILENNKMTPEIYASSWFLTLFASKCNMRILNLIYMIFLLEKNPFFYFYFSLALLILHRNIFLCVDNSNLPELLSMGFWKVSRTTDPCFFCS</sequence>
<dbReference type="EMBL" id="KI927530">
    <property type="protein sequence ID" value="ETW60338.1"/>
    <property type="molecule type" value="Genomic_DNA"/>
</dbReference>
<accession>A0A024X586</accession>
<reference evidence="2 3" key="1">
    <citation type="submission" date="2013-02" db="EMBL/GenBank/DDBJ databases">
        <title>The Genome Annotation of Plasmodium falciparum CAMP/Malaysia.</title>
        <authorList>
            <consortium name="The Broad Institute Genome Sequencing Platform"/>
            <consortium name="The Broad Institute Genome Sequencing Center for Infectious Disease"/>
            <person name="Neafsey D."/>
            <person name="Hoffman S."/>
            <person name="Volkman S."/>
            <person name="Rosenthal P."/>
            <person name="Walker B."/>
            <person name="Young S.K."/>
            <person name="Zeng Q."/>
            <person name="Gargeya S."/>
            <person name="Fitzgerald M."/>
            <person name="Haas B."/>
            <person name="Abouelleil A."/>
            <person name="Allen A.W."/>
            <person name="Alvarado L."/>
            <person name="Arachchi H.M."/>
            <person name="Berlin A.M."/>
            <person name="Chapman S.B."/>
            <person name="Gainer-Dewar J."/>
            <person name="Goldberg J."/>
            <person name="Griggs A."/>
            <person name="Gujja S."/>
            <person name="Hansen M."/>
            <person name="Howarth C."/>
            <person name="Imamovic A."/>
            <person name="Ireland A."/>
            <person name="Larimer J."/>
            <person name="McCowan C."/>
            <person name="Murphy C."/>
            <person name="Pearson M."/>
            <person name="Poon T.W."/>
            <person name="Priest M."/>
            <person name="Roberts A."/>
            <person name="Saif S."/>
            <person name="Shea T."/>
            <person name="Sisk P."/>
            <person name="Sykes S."/>
            <person name="Wortman J."/>
            <person name="Nusbaum C."/>
            <person name="Birren B."/>
        </authorList>
    </citation>
    <scope>NUCLEOTIDE SEQUENCE [LARGE SCALE GENOMIC DNA]</scope>
    <source>
        <strain evidence="2 3">CAMP/Malaysia</strain>
    </source>
</reference>